<evidence type="ECO:0000313" key="3">
    <source>
        <dbReference type="Proteomes" id="UP001597560"/>
    </source>
</evidence>
<feature type="transmembrane region" description="Helical" evidence="1">
    <location>
        <begin position="96"/>
        <end position="115"/>
    </location>
</feature>
<name>A0ABW6B118_9SPHI</name>
<proteinExistence type="predicted"/>
<evidence type="ECO:0000313" key="2">
    <source>
        <dbReference type="EMBL" id="MFD2963037.1"/>
    </source>
</evidence>
<dbReference type="Proteomes" id="UP001597560">
    <property type="component" value="Unassembled WGS sequence"/>
</dbReference>
<keyword evidence="1" id="KW-0472">Membrane</keyword>
<reference evidence="3" key="1">
    <citation type="journal article" date="2019" name="Int. J. Syst. Evol. Microbiol.">
        <title>The Global Catalogue of Microorganisms (GCM) 10K type strain sequencing project: providing services to taxonomists for standard genome sequencing and annotation.</title>
        <authorList>
            <consortium name="The Broad Institute Genomics Platform"/>
            <consortium name="The Broad Institute Genome Sequencing Center for Infectious Disease"/>
            <person name="Wu L."/>
            <person name="Ma J."/>
        </authorList>
    </citation>
    <scope>NUCLEOTIDE SEQUENCE [LARGE SCALE GENOMIC DNA]</scope>
    <source>
        <strain evidence="3">KCTC 23098</strain>
    </source>
</reference>
<comment type="caution">
    <text evidence="2">The sequence shown here is derived from an EMBL/GenBank/DDBJ whole genome shotgun (WGS) entry which is preliminary data.</text>
</comment>
<protein>
    <submittedName>
        <fullName evidence="2">Uncharacterized protein</fullName>
    </submittedName>
</protein>
<evidence type="ECO:0000256" key="1">
    <source>
        <dbReference type="SAM" id="Phobius"/>
    </source>
</evidence>
<accession>A0ABW6B118</accession>
<keyword evidence="3" id="KW-1185">Reference proteome</keyword>
<keyword evidence="1" id="KW-0812">Transmembrane</keyword>
<sequence>MNEKKALELDGVLKSLPYNGSPQIYSFTSVDEENNIHMLAANDFVTAKELTGNKFVLNLTSEGKSFVLNGGFIKQLADKKIGESDKILQRQSWKAAIRNSTLALIVSILAFLFSLREYLFMLCHWITELIT</sequence>
<gene>
    <name evidence="2" type="ORF">ACFS6J_14650</name>
</gene>
<organism evidence="2 3">
    <name type="scientific">Olivibacter jilunii</name>
    <dbReference type="NCBI Taxonomy" id="985016"/>
    <lineage>
        <taxon>Bacteria</taxon>
        <taxon>Pseudomonadati</taxon>
        <taxon>Bacteroidota</taxon>
        <taxon>Sphingobacteriia</taxon>
        <taxon>Sphingobacteriales</taxon>
        <taxon>Sphingobacteriaceae</taxon>
        <taxon>Olivibacter</taxon>
    </lineage>
</organism>
<keyword evidence="1" id="KW-1133">Transmembrane helix</keyword>
<dbReference type="RefSeq" id="WP_377611313.1">
    <property type="nucleotide sequence ID" value="NZ_JBHUPA010000007.1"/>
</dbReference>
<dbReference type="EMBL" id="JBHUPA010000007">
    <property type="protein sequence ID" value="MFD2963037.1"/>
    <property type="molecule type" value="Genomic_DNA"/>
</dbReference>